<dbReference type="AlphaFoldDB" id="A0A944D9V3"/>
<keyword evidence="2" id="KW-0805">Transcription regulation</keyword>
<dbReference type="InterPro" id="IPR036390">
    <property type="entry name" value="WH_DNA-bd_sf"/>
</dbReference>
<comment type="similarity">
    <text evidence="1">Belongs to the LysR transcriptional regulatory family.</text>
</comment>
<evidence type="ECO:0000256" key="4">
    <source>
        <dbReference type="ARBA" id="ARBA00023163"/>
    </source>
</evidence>
<dbReference type="GO" id="GO:0043565">
    <property type="term" value="F:sequence-specific DNA binding"/>
    <property type="evidence" value="ECO:0007669"/>
    <property type="project" value="TreeGrafter"/>
</dbReference>
<dbReference type="PANTHER" id="PTHR30537">
    <property type="entry name" value="HTH-TYPE TRANSCRIPTIONAL REGULATOR"/>
    <property type="match status" value="1"/>
</dbReference>
<gene>
    <name evidence="6" type="ORF">I8J34_16990</name>
</gene>
<dbReference type="Pfam" id="PF03466">
    <property type="entry name" value="LysR_substrate"/>
    <property type="match status" value="1"/>
</dbReference>
<dbReference type="EMBL" id="JAEKFT010000021">
    <property type="protein sequence ID" value="MBT0962880.1"/>
    <property type="molecule type" value="Genomic_DNA"/>
</dbReference>
<reference evidence="7" key="1">
    <citation type="journal article" date="2022" name="ISME J.">
        <title>Genetic and phylogenetic analysis of dissimilatory iodate-reducing bacteria identifies potential niches across the world's oceans.</title>
        <authorList>
            <person name="Reyes-Umana V."/>
            <person name="Henning Z."/>
            <person name="Lee K."/>
            <person name="Barnum T.P."/>
            <person name="Coates J.D."/>
        </authorList>
    </citation>
    <scope>NUCLEOTIDE SEQUENCE [LARGE SCALE GENOMIC DNA]</scope>
    <source>
        <strain evidence="7">IR12</strain>
    </source>
</reference>
<keyword evidence="7" id="KW-1185">Reference proteome</keyword>
<evidence type="ECO:0000313" key="6">
    <source>
        <dbReference type="EMBL" id="MBT0962880.1"/>
    </source>
</evidence>
<name>A0A944D9V3_DENI1</name>
<dbReference type="InterPro" id="IPR036388">
    <property type="entry name" value="WH-like_DNA-bd_sf"/>
</dbReference>
<dbReference type="GO" id="GO:0006351">
    <property type="term" value="P:DNA-templated transcription"/>
    <property type="evidence" value="ECO:0007669"/>
    <property type="project" value="TreeGrafter"/>
</dbReference>
<sequence length="307" mass="33338">MSLKLDPALLPALAAFECVARHASFSRAAEEMGVSASALSQSVRSLERRLDVRLLARTTRRVGLTEEGAAMLDGVREGLAQLGGAVGTIEHSRSQPAGLVRVTLPRMAFARFFLPRLAEFTARYPEVGVEFALDDHLVDLVAEGFDVGVRMGEQIAADMVALPLGPITRLVTVAAPAYFAQHPIPDSPDALAGHECSRYRYASSGRLSRWLFQRDGQPLEVDVSGRFIINDLAAEIELARSGLALVQTVESLVADDLRSGRLVSVLETYALSLGAMYLYFPSRAHMPPRLRVFTDHFRGGAGEPAPR</sequence>
<proteinExistence type="inferred from homology"/>
<keyword evidence="3" id="KW-0238">DNA-binding</keyword>
<dbReference type="Gene3D" id="3.40.190.290">
    <property type="match status" value="1"/>
</dbReference>
<dbReference type="SUPFAM" id="SSF46785">
    <property type="entry name" value="Winged helix' DNA-binding domain"/>
    <property type="match status" value="1"/>
</dbReference>
<comment type="caution">
    <text evidence="6">The sequence shown here is derived from an EMBL/GenBank/DDBJ whole genome shotgun (WGS) entry which is preliminary data.</text>
</comment>
<dbReference type="InterPro" id="IPR000847">
    <property type="entry name" value="LysR_HTH_N"/>
</dbReference>
<dbReference type="PROSITE" id="PS50931">
    <property type="entry name" value="HTH_LYSR"/>
    <property type="match status" value="1"/>
</dbReference>
<evidence type="ECO:0000256" key="1">
    <source>
        <dbReference type="ARBA" id="ARBA00009437"/>
    </source>
</evidence>
<dbReference type="FunFam" id="1.10.10.10:FF:000001">
    <property type="entry name" value="LysR family transcriptional regulator"/>
    <property type="match status" value="1"/>
</dbReference>
<dbReference type="InterPro" id="IPR005119">
    <property type="entry name" value="LysR_subst-bd"/>
</dbReference>
<evidence type="ECO:0000256" key="3">
    <source>
        <dbReference type="ARBA" id="ARBA00023125"/>
    </source>
</evidence>
<dbReference type="SUPFAM" id="SSF53850">
    <property type="entry name" value="Periplasmic binding protein-like II"/>
    <property type="match status" value="1"/>
</dbReference>
<dbReference type="GO" id="GO:0003700">
    <property type="term" value="F:DNA-binding transcription factor activity"/>
    <property type="evidence" value="ECO:0007669"/>
    <property type="project" value="InterPro"/>
</dbReference>
<dbReference type="Gene3D" id="1.10.10.10">
    <property type="entry name" value="Winged helix-like DNA-binding domain superfamily/Winged helix DNA-binding domain"/>
    <property type="match status" value="1"/>
</dbReference>
<feature type="domain" description="HTH lysR-type" evidence="5">
    <location>
        <begin position="1"/>
        <end position="65"/>
    </location>
</feature>
<dbReference type="Proteomes" id="UP000694660">
    <property type="component" value="Unassembled WGS sequence"/>
</dbReference>
<keyword evidence="4" id="KW-0804">Transcription</keyword>
<evidence type="ECO:0000313" key="7">
    <source>
        <dbReference type="Proteomes" id="UP000694660"/>
    </source>
</evidence>
<protein>
    <submittedName>
        <fullName evidence="6">LysR family transcriptional regulator</fullName>
    </submittedName>
</protein>
<dbReference type="InterPro" id="IPR058163">
    <property type="entry name" value="LysR-type_TF_proteobact-type"/>
</dbReference>
<organism evidence="6 7">
    <name type="scientific">Denitromonas iodatirespirans</name>
    <dbReference type="NCBI Taxonomy" id="2795389"/>
    <lineage>
        <taxon>Bacteria</taxon>
        <taxon>Pseudomonadati</taxon>
        <taxon>Pseudomonadota</taxon>
        <taxon>Betaproteobacteria</taxon>
        <taxon>Rhodocyclales</taxon>
        <taxon>Zoogloeaceae</taxon>
        <taxon>Denitromonas</taxon>
    </lineage>
</organism>
<accession>A0A944D9V3</accession>
<dbReference type="RefSeq" id="WP_214362830.1">
    <property type="nucleotide sequence ID" value="NZ_JAEKFT010000021.1"/>
</dbReference>
<dbReference type="Pfam" id="PF00126">
    <property type="entry name" value="HTH_1"/>
    <property type="match status" value="1"/>
</dbReference>
<dbReference type="PANTHER" id="PTHR30537:SF1">
    <property type="entry name" value="HTH-TYPE TRANSCRIPTIONAL REGULATOR PGRR"/>
    <property type="match status" value="1"/>
</dbReference>
<evidence type="ECO:0000256" key="2">
    <source>
        <dbReference type="ARBA" id="ARBA00023015"/>
    </source>
</evidence>
<evidence type="ECO:0000259" key="5">
    <source>
        <dbReference type="PROSITE" id="PS50931"/>
    </source>
</evidence>